<dbReference type="RefSeq" id="WP_284101666.1">
    <property type="nucleotide sequence ID" value="NZ_JARRAF010000018.1"/>
</dbReference>
<evidence type="ECO:0000313" key="1">
    <source>
        <dbReference type="EMBL" id="MDK2125357.1"/>
    </source>
</evidence>
<dbReference type="Proteomes" id="UP001172778">
    <property type="component" value="Unassembled WGS sequence"/>
</dbReference>
<evidence type="ECO:0000313" key="2">
    <source>
        <dbReference type="Proteomes" id="UP001172778"/>
    </source>
</evidence>
<reference evidence="1" key="1">
    <citation type="submission" date="2023-03" db="EMBL/GenBank/DDBJ databases">
        <title>Chitinimonas shenzhenensis gen. nov., sp. nov., a novel member of family Burkholderiaceae isolated from activated sludge collected in Shen Zhen, China.</title>
        <authorList>
            <person name="Wang X."/>
        </authorList>
    </citation>
    <scope>NUCLEOTIDE SEQUENCE</scope>
    <source>
        <strain evidence="1">DQS-5</strain>
    </source>
</reference>
<keyword evidence="2" id="KW-1185">Reference proteome</keyword>
<dbReference type="SUPFAM" id="SSF53850">
    <property type="entry name" value="Periplasmic binding protein-like II"/>
    <property type="match status" value="1"/>
</dbReference>
<name>A0ABT7DZ71_9NEIS</name>
<protein>
    <recommendedName>
        <fullName evidence="3">Solute-binding protein family 3/N-terminal domain-containing protein</fullName>
    </recommendedName>
</protein>
<comment type="caution">
    <text evidence="1">The sequence shown here is derived from an EMBL/GenBank/DDBJ whole genome shotgun (WGS) entry which is preliminary data.</text>
</comment>
<evidence type="ECO:0008006" key="3">
    <source>
        <dbReference type="Google" id="ProtNLM"/>
    </source>
</evidence>
<dbReference type="EMBL" id="JARRAF010000018">
    <property type="protein sequence ID" value="MDK2125357.1"/>
    <property type="molecule type" value="Genomic_DNA"/>
</dbReference>
<organism evidence="1 2">
    <name type="scientific">Parachitinimonas caeni</name>
    <dbReference type="NCBI Taxonomy" id="3031301"/>
    <lineage>
        <taxon>Bacteria</taxon>
        <taxon>Pseudomonadati</taxon>
        <taxon>Pseudomonadota</taxon>
        <taxon>Betaproteobacteria</taxon>
        <taxon>Neisseriales</taxon>
        <taxon>Chitinibacteraceae</taxon>
        <taxon>Parachitinimonas</taxon>
    </lineage>
</organism>
<accession>A0ABT7DZ71</accession>
<sequence>MRFVFPAPEGTGDKRYEYYWDLMKEVLEATRPNWGDYKLEKHPMVMNAQRVTHELQQGGEPNILVRTTNRELESTLQPVRIPLDKGLTGYRVFLTMQQTLPKLASVDSLDSLKKFSIGQEVRWADVEILKVAGFNVVTGEGYQGLFGMLGANRFDLFSRGVNEVVAEHEANKLKVPGLTIEPKLLLYYPLPRYYFVSKTAQGLQMAKRIEEGLRLLIKSGAFDKRYKAHKQHLLSGLSLSGRKVFRINNATLPPNTPLDEKALWDDLQEELK</sequence>
<proteinExistence type="predicted"/>
<gene>
    <name evidence="1" type="ORF">PZA18_14975</name>
</gene>